<name>A0ABT2UJI3_9BACL</name>
<evidence type="ECO:0000313" key="2">
    <source>
        <dbReference type="Proteomes" id="UP001652445"/>
    </source>
</evidence>
<dbReference type="InterPro" id="IPR038084">
    <property type="entry name" value="PduO/GlcC-like_sf"/>
</dbReference>
<dbReference type="Proteomes" id="UP001652445">
    <property type="component" value="Unassembled WGS sequence"/>
</dbReference>
<organism evidence="1 2">
    <name type="scientific">Paenibacillus baimaensis</name>
    <dbReference type="NCBI Taxonomy" id="2982185"/>
    <lineage>
        <taxon>Bacteria</taxon>
        <taxon>Bacillati</taxon>
        <taxon>Bacillota</taxon>
        <taxon>Bacilli</taxon>
        <taxon>Bacillales</taxon>
        <taxon>Paenibacillaceae</taxon>
        <taxon>Paenibacillus</taxon>
    </lineage>
</organism>
<dbReference type="EMBL" id="JAOQIO010000077">
    <property type="protein sequence ID" value="MCU6794037.1"/>
    <property type="molecule type" value="Genomic_DNA"/>
</dbReference>
<evidence type="ECO:0000313" key="1">
    <source>
        <dbReference type="EMBL" id="MCU6794037.1"/>
    </source>
</evidence>
<keyword evidence="2" id="KW-1185">Reference proteome</keyword>
<reference evidence="1 2" key="1">
    <citation type="submission" date="2022-09" db="EMBL/GenBank/DDBJ databases">
        <authorList>
            <person name="Han X.L."/>
            <person name="Wang Q."/>
            <person name="Lu T."/>
        </authorList>
    </citation>
    <scope>NUCLEOTIDE SEQUENCE [LARGE SCALE GENOMIC DNA]</scope>
    <source>
        <strain evidence="1 2">WQ 127069</strain>
    </source>
</reference>
<sequence>MEQLLQEEQELQFKTFTNQMAFEIGCRIVAKAASEHKSILVDITKNGQSIFHCAMEGKTLNNAQWVKRKSNVVNQFGRSSYYMSVLLKSKQITMLEWGFVDPNEYAAVGGSFPIMIEGVGVVGSVTVSGLPQEQDHQLVTSVLKEFVNTAK</sequence>
<dbReference type="PIRSF" id="PIRSF008757">
    <property type="entry name" value="UCP008757"/>
    <property type="match status" value="1"/>
</dbReference>
<accession>A0ABT2UJI3</accession>
<dbReference type="Gene3D" id="3.30.450.150">
    <property type="entry name" value="Haem-degrading domain"/>
    <property type="match status" value="1"/>
</dbReference>
<dbReference type="SUPFAM" id="SSF143744">
    <property type="entry name" value="GlcG-like"/>
    <property type="match status" value="1"/>
</dbReference>
<protein>
    <submittedName>
        <fullName evidence="1">Heme-degrading domain-containing protein</fullName>
    </submittedName>
</protein>
<proteinExistence type="predicted"/>
<gene>
    <name evidence="1" type="ORF">OB236_18200</name>
</gene>
<dbReference type="Pfam" id="PF03928">
    <property type="entry name" value="HbpS-like"/>
    <property type="match status" value="1"/>
</dbReference>
<dbReference type="NCBIfam" id="NF002696">
    <property type="entry name" value="PRK02487.1-5"/>
    <property type="match status" value="1"/>
</dbReference>
<dbReference type="PANTHER" id="PTHR28255">
    <property type="match status" value="1"/>
</dbReference>
<dbReference type="InterPro" id="IPR010371">
    <property type="entry name" value="YBR137W-like"/>
</dbReference>
<dbReference type="PANTHER" id="PTHR28255:SF1">
    <property type="entry name" value="UPF0303 PROTEIN YBR137W"/>
    <property type="match status" value="1"/>
</dbReference>
<comment type="caution">
    <text evidence="1">The sequence shown here is derived from an EMBL/GenBank/DDBJ whole genome shotgun (WGS) entry which is preliminary data.</text>
</comment>
<dbReference type="InterPro" id="IPR005624">
    <property type="entry name" value="PduO/GlcC-like"/>
</dbReference>